<dbReference type="EMBL" id="QUSY01001318">
    <property type="protein sequence ID" value="RHY25357.1"/>
    <property type="molecule type" value="Genomic_DNA"/>
</dbReference>
<dbReference type="Proteomes" id="UP000285060">
    <property type="component" value="Unassembled WGS sequence"/>
</dbReference>
<evidence type="ECO:0000256" key="1">
    <source>
        <dbReference type="SAM" id="MobiDB-lite"/>
    </source>
</evidence>
<dbReference type="PANTHER" id="PTHR39200:SF1">
    <property type="entry name" value="AUTO-TRANSPORTER ADHESIN HEAD GIN DOMAIN-CONTAINING PROTEIN-RELATED"/>
    <property type="match status" value="1"/>
</dbReference>
<accession>A0A3R6YZB6</accession>
<dbReference type="Gene3D" id="2.160.20.120">
    <property type="match status" value="1"/>
</dbReference>
<keyword evidence="3" id="KW-1185">Reference proteome</keyword>
<reference evidence="2 3" key="1">
    <citation type="submission" date="2018-08" db="EMBL/GenBank/DDBJ databases">
        <title>Aphanomyces genome sequencing and annotation.</title>
        <authorList>
            <person name="Minardi D."/>
            <person name="Oidtmann B."/>
            <person name="Van Der Giezen M."/>
            <person name="Studholme D.J."/>
        </authorList>
    </citation>
    <scope>NUCLEOTIDE SEQUENCE [LARGE SCALE GENOMIC DNA]</scope>
    <source>
        <strain evidence="2 3">NJM0002</strain>
    </source>
</reference>
<gene>
    <name evidence="2" type="ORF">DYB32_008371</name>
</gene>
<feature type="region of interest" description="Disordered" evidence="1">
    <location>
        <begin position="1"/>
        <end position="20"/>
    </location>
</feature>
<feature type="compositionally biased region" description="Basic and acidic residues" evidence="1">
    <location>
        <begin position="126"/>
        <end position="149"/>
    </location>
</feature>
<evidence type="ECO:0000313" key="3">
    <source>
        <dbReference type="Proteomes" id="UP000285060"/>
    </source>
</evidence>
<feature type="region of interest" description="Disordered" evidence="1">
    <location>
        <begin position="126"/>
        <end position="150"/>
    </location>
</feature>
<organism evidence="2 3">
    <name type="scientific">Aphanomyces invadans</name>
    <dbReference type="NCBI Taxonomy" id="157072"/>
    <lineage>
        <taxon>Eukaryota</taxon>
        <taxon>Sar</taxon>
        <taxon>Stramenopiles</taxon>
        <taxon>Oomycota</taxon>
        <taxon>Saprolegniomycetes</taxon>
        <taxon>Saprolegniales</taxon>
        <taxon>Verrucalvaceae</taxon>
        <taxon>Aphanomyces</taxon>
    </lineage>
</organism>
<dbReference type="VEuPathDB" id="FungiDB:H310_05429"/>
<protein>
    <submittedName>
        <fullName evidence="2">Uncharacterized protein</fullName>
    </submittedName>
</protein>
<dbReference type="PANTHER" id="PTHR39200">
    <property type="entry name" value="HYPOTHETICAL EXPORTED PROTEIN"/>
    <property type="match status" value="1"/>
</dbReference>
<sequence>MAPRDSKHRFMAPSSHDRHAHEAVSTRTLHVPLSPTGPPLMALLVHLPGRVFVRGPYSLNPRNAISGDKGEGVAIRLTGTFQLMDGIDVTTEAWRAGGLALRMCMNLSATDPGHAARLLFRRRSSREGRHLHRDSTREDGTDVGHKGDDTSGMGVGSLLVDIAVPSPLRYETVCFNLAERGRYRYVASSAETVVDQTALTTNDARHVGLVALNNSLFVAITRPNWTVDTMSLSSFGHGVVQVDAPSIESTTAIELKASGPNAVVAVAATQIGANVVEYALRPALLQELRDWGCRVTSNGAGSVYLTSRNLTVRALKSTMAGQGVISYMDNGRRWLQLLEWTLMGLGTCVHHAVSMLSSGEVYAGSLYCNETTVYSVGSGHVVVDGGRSLTSTTVGTGRLSYVRTLPDVVAHVGFAPRHGVHQYRAGDDVGPLRWKLLPIPRHEAKPVEMAVPSSALNMRALPTLLTLAMDVEALVGIALVVAVPMVLPSD</sequence>
<evidence type="ECO:0000313" key="2">
    <source>
        <dbReference type="EMBL" id="RHY25357.1"/>
    </source>
</evidence>
<proteinExistence type="predicted"/>
<dbReference type="AlphaFoldDB" id="A0A3R6YZB6"/>
<name>A0A3R6YZB6_9STRA</name>
<comment type="caution">
    <text evidence="2">The sequence shown here is derived from an EMBL/GenBank/DDBJ whole genome shotgun (WGS) entry which is preliminary data.</text>
</comment>
<feature type="compositionally biased region" description="Basic residues" evidence="1">
    <location>
        <begin position="1"/>
        <end position="10"/>
    </location>
</feature>